<evidence type="ECO:0000313" key="1">
    <source>
        <dbReference type="EMBL" id="WMV45639.1"/>
    </source>
</evidence>
<dbReference type="SUPFAM" id="SSF56219">
    <property type="entry name" value="DNase I-like"/>
    <property type="match status" value="1"/>
</dbReference>
<dbReference type="Proteomes" id="UP001234989">
    <property type="component" value="Chromosome 9"/>
</dbReference>
<dbReference type="InterPro" id="IPR036691">
    <property type="entry name" value="Endo/exonu/phosph_ase_sf"/>
</dbReference>
<dbReference type="EMBL" id="CP133620">
    <property type="protein sequence ID" value="WMV45639.1"/>
    <property type="molecule type" value="Genomic_DNA"/>
</dbReference>
<protein>
    <recommendedName>
        <fullName evidence="3">Endonuclease/exonuclease/phosphatase domain-containing protein</fullName>
    </recommendedName>
</protein>
<dbReference type="PANTHER" id="PTHR33710">
    <property type="entry name" value="BNAC02G09200D PROTEIN"/>
    <property type="match status" value="1"/>
</dbReference>
<accession>A0AAF0UGW4</accession>
<evidence type="ECO:0000313" key="2">
    <source>
        <dbReference type="Proteomes" id="UP001234989"/>
    </source>
</evidence>
<gene>
    <name evidence="1" type="ORF">MTR67_039024</name>
</gene>
<evidence type="ECO:0008006" key="3">
    <source>
        <dbReference type="Google" id="ProtNLM"/>
    </source>
</evidence>
<keyword evidence="2" id="KW-1185">Reference proteome</keyword>
<reference evidence="1" key="1">
    <citation type="submission" date="2023-08" db="EMBL/GenBank/DDBJ databases">
        <title>A de novo genome assembly of Solanum verrucosum Schlechtendal, a Mexican diploid species geographically isolated from the other diploid A-genome species in potato relatives.</title>
        <authorList>
            <person name="Hosaka K."/>
        </authorList>
    </citation>
    <scope>NUCLEOTIDE SEQUENCE</scope>
    <source>
        <tissue evidence="1">Young leaves</tissue>
    </source>
</reference>
<dbReference type="AlphaFoldDB" id="A0AAF0UGW4"/>
<dbReference type="Gene3D" id="3.60.10.10">
    <property type="entry name" value="Endonuclease/exonuclease/phosphatase"/>
    <property type="match status" value="1"/>
</dbReference>
<dbReference type="PANTHER" id="PTHR33710:SF54">
    <property type="entry name" value="NON-LTR RETROELEMENT REVERSE TRANSCRIPTASE"/>
    <property type="match status" value="1"/>
</dbReference>
<name>A0AAF0UGW4_SOLVR</name>
<organism evidence="1 2">
    <name type="scientific">Solanum verrucosum</name>
    <dbReference type="NCBI Taxonomy" id="315347"/>
    <lineage>
        <taxon>Eukaryota</taxon>
        <taxon>Viridiplantae</taxon>
        <taxon>Streptophyta</taxon>
        <taxon>Embryophyta</taxon>
        <taxon>Tracheophyta</taxon>
        <taxon>Spermatophyta</taxon>
        <taxon>Magnoliopsida</taxon>
        <taxon>eudicotyledons</taxon>
        <taxon>Gunneridae</taxon>
        <taxon>Pentapetalae</taxon>
        <taxon>asterids</taxon>
        <taxon>lamiids</taxon>
        <taxon>Solanales</taxon>
        <taxon>Solanaceae</taxon>
        <taxon>Solanoideae</taxon>
        <taxon>Solaneae</taxon>
        <taxon>Solanum</taxon>
    </lineage>
</organism>
<sequence length="231" mass="27056">MLKEMHQLSIIAILEPFSDTTHIQSCMNQLAMEYATHFTITFVYAKCNDHLRRPLWDRLLHHAASNTNPWCSVSDYNIITSIVEKLGGLPYNIRTSLEFTDVIEACGLLDLGFSGQNFTWSSKRGTDHYPLLMEMTTREEDHIRPIEGNNMWRFHQKLKRLSNTLSSWSMGGFGDIFIKLKEYEERVRATEENLIHDHNEINRTTIHELNAEYIRFLKLEDSILKQKTQLH</sequence>
<proteinExistence type="predicted"/>